<reference evidence="4 5" key="1">
    <citation type="journal article" date="2018" name="Mol. Biol. Evol.">
        <title>Broad Genomic Sampling Reveals a Smut Pathogenic Ancestry of the Fungal Clade Ustilaginomycotina.</title>
        <authorList>
            <person name="Kijpornyongpan T."/>
            <person name="Mondo S.J."/>
            <person name="Barry K."/>
            <person name="Sandor L."/>
            <person name="Lee J."/>
            <person name="Lipzen A."/>
            <person name="Pangilinan J."/>
            <person name="LaButti K."/>
            <person name="Hainaut M."/>
            <person name="Henrissat B."/>
            <person name="Grigoriev I.V."/>
            <person name="Spatafora J.W."/>
            <person name="Aime M.C."/>
        </authorList>
    </citation>
    <scope>NUCLEOTIDE SEQUENCE [LARGE SCALE GENOMIC DNA]</scope>
    <source>
        <strain evidence="4 5">MCA 3645</strain>
    </source>
</reference>
<feature type="region of interest" description="Disordered" evidence="2">
    <location>
        <begin position="736"/>
        <end position="778"/>
    </location>
</feature>
<dbReference type="PROSITE" id="PS50222">
    <property type="entry name" value="EF_HAND_2"/>
    <property type="match status" value="1"/>
</dbReference>
<feature type="compositionally biased region" description="Polar residues" evidence="2">
    <location>
        <begin position="237"/>
        <end position="253"/>
    </location>
</feature>
<dbReference type="EMBL" id="KZ819197">
    <property type="protein sequence ID" value="PWY98801.1"/>
    <property type="molecule type" value="Genomic_DNA"/>
</dbReference>
<proteinExistence type="predicted"/>
<dbReference type="GO" id="GO:0005509">
    <property type="term" value="F:calcium ion binding"/>
    <property type="evidence" value="ECO:0007669"/>
    <property type="project" value="InterPro"/>
</dbReference>
<keyword evidence="1" id="KW-0808">Transferase</keyword>
<evidence type="ECO:0000259" key="3">
    <source>
        <dbReference type="PROSITE" id="PS50222"/>
    </source>
</evidence>
<organism evidence="4 5">
    <name type="scientific">Testicularia cyperi</name>
    <dbReference type="NCBI Taxonomy" id="1882483"/>
    <lineage>
        <taxon>Eukaryota</taxon>
        <taxon>Fungi</taxon>
        <taxon>Dikarya</taxon>
        <taxon>Basidiomycota</taxon>
        <taxon>Ustilaginomycotina</taxon>
        <taxon>Ustilaginomycetes</taxon>
        <taxon>Ustilaginales</taxon>
        <taxon>Anthracoideaceae</taxon>
        <taxon>Testicularia</taxon>
    </lineage>
</organism>
<dbReference type="OrthoDB" id="263283at2759"/>
<name>A0A317XL66_9BASI</name>
<dbReference type="GO" id="GO:0046835">
    <property type="term" value="P:carbohydrate phosphorylation"/>
    <property type="evidence" value="ECO:0007669"/>
    <property type="project" value="TreeGrafter"/>
</dbReference>
<gene>
    <name evidence="4" type="ORF">BCV70DRAFT_163957</name>
</gene>
<keyword evidence="5" id="KW-1185">Reference proteome</keyword>
<feature type="region of interest" description="Disordered" evidence="2">
    <location>
        <begin position="237"/>
        <end position="257"/>
    </location>
</feature>
<dbReference type="GO" id="GO:0005794">
    <property type="term" value="C:Golgi apparatus"/>
    <property type="evidence" value="ECO:0007669"/>
    <property type="project" value="TreeGrafter"/>
</dbReference>
<evidence type="ECO:0000256" key="1">
    <source>
        <dbReference type="ARBA" id="ARBA00022679"/>
    </source>
</evidence>
<dbReference type="AlphaFoldDB" id="A0A317XL66"/>
<dbReference type="STRING" id="1882483.A0A317XL66"/>
<dbReference type="InParanoid" id="A0A317XL66"/>
<dbReference type="InterPro" id="IPR047141">
    <property type="entry name" value="Stealth"/>
</dbReference>
<evidence type="ECO:0000313" key="5">
    <source>
        <dbReference type="Proteomes" id="UP000246740"/>
    </source>
</evidence>
<feature type="domain" description="EF-hand" evidence="3">
    <location>
        <begin position="527"/>
        <end position="562"/>
    </location>
</feature>
<dbReference type="InterPro" id="IPR002048">
    <property type="entry name" value="EF_hand_dom"/>
</dbReference>
<evidence type="ECO:0000313" key="4">
    <source>
        <dbReference type="EMBL" id="PWY98801.1"/>
    </source>
</evidence>
<sequence>MPISSAPSPDRNTVVVDPLYDSDSLQDAAISIPTFSRPTKPSSADQVLPFALHHDETIDTRVILPSLSARNRRKLYDVPAQVPLLHSDECLEEWVASGTICDQLSNVYTRRSELSKIDIVYSWVNGSDWRHSSAKWMHAYRTRGRWQEYVEEDLFPTSATDSSTQARAPKLASREEVIGAHNELSRRDTAIQSRFRDHQELRYAMRSATKYLHGLDTIHIIAPDYSAPYHLQLRNGRSSSDLQARDGSQNSNERSWKRKMWRRTNAFTLDVDRLSDAFKGLPSQLRRVQGLSTDRFVTNDGQIREGQVPQWMSLLPSLLSGRRPHVLYGEAAESVAPTTSKGTGPRVRLHHDWNAFKDNWLVTKPSTAAEIRHCDDYRRLALPTFNSMAIESMIGDEVGLAENFIYANDDFFMMDEASVSDLISPIFGPVFRLDPNLVADGRKSPAPTAGEWSSLWHTDWLLDQRFGSRARPYTLHVHKSFSKSLLWETRMTWASEHARLGPNRFRNTGDNLVTQFLTYYSIMERHREALLWSFFLLRLDEDGDGLVSEVELEGALKQMGLEAEQIQHVVSDRQAGQSTADSSVAVYLPRRSTLGREQVNTRLMKAGWPVPLNTRYSFSSQDGYPLARLSEDVLAPEPRFAHNSYGAWPDFVDEPTPSRLAWREKRFKHRACTLQLERCLLRPLRSGVTSQPSSWEAVFKNFAYAEIDCGDCLIHHLVGKSGVRGLAAFLPPKQREYRPQASSAPKGKPANLNEGIGKVPHLPLSTSWRSESKADGARPGELEASCFSIECVMTNSGFGAGTSLRTFASRLIQRYSYVIGDSPVEFRQLETPGNAERVFENLDRSATQSTATQHLVQMNEKTQEGAAHEPSEAALRASQENINLRRPLFVCINDDILDQFVDDVGAKFARWLSKTWPEKQPWEL</sequence>
<dbReference type="InterPro" id="IPR018247">
    <property type="entry name" value="EF_Hand_1_Ca_BS"/>
</dbReference>
<evidence type="ECO:0000256" key="2">
    <source>
        <dbReference type="SAM" id="MobiDB-lite"/>
    </source>
</evidence>
<dbReference type="PROSITE" id="PS00018">
    <property type="entry name" value="EF_HAND_1"/>
    <property type="match status" value="1"/>
</dbReference>
<protein>
    <recommendedName>
        <fullName evidence="3">EF-hand domain-containing protein</fullName>
    </recommendedName>
</protein>
<dbReference type="Proteomes" id="UP000246740">
    <property type="component" value="Unassembled WGS sequence"/>
</dbReference>
<dbReference type="GO" id="GO:0003976">
    <property type="term" value="F:UDP-N-acetylglucosamine-lysosomal-enzyme N-acetylglucosaminephosphotransferase activity"/>
    <property type="evidence" value="ECO:0007669"/>
    <property type="project" value="TreeGrafter"/>
</dbReference>
<dbReference type="PANTHER" id="PTHR24045:SF0">
    <property type="entry name" value="N-ACETYLGLUCOSAMINE-1-PHOSPHOTRANSFERASE SUBUNITS ALPHA_BETA"/>
    <property type="match status" value="1"/>
</dbReference>
<accession>A0A317XL66</accession>
<dbReference type="PANTHER" id="PTHR24045">
    <property type="match status" value="1"/>
</dbReference>